<dbReference type="EMBL" id="JAGHKO010000001">
    <property type="protein sequence ID" value="MBO9199403.1"/>
    <property type="molecule type" value="Genomic_DNA"/>
</dbReference>
<gene>
    <name evidence="1" type="ORF">J7I42_03935</name>
</gene>
<protein>
    <submittedName>
        <fullName evidence="1">Erythromycin esterase family protein</fullName>
    </submittedName>
</protein>
<dbReference type="SUPFAM" id="SSF159501">
    <property type="entry name" value="EreA/ChaN-like"/>
    <property type="match status" value="1"/>
</dbReference>
<evidence type="ECO:0000313" key="2">
    <source>
        <dbReference type="Proteomes" id="UP000677244"/>
    </source>
</evidence>
<sequence length="421" mass="48592">MKKPRIITVITVLLSLLQTAYSQDIIKQYVQEHAQPIASIHPDSTDYSDLEVIGKAIGDARVVMLGEQDHGDAPTFQAKSRLIKYLHEQKGFDVLAWESDFFGLNYGWDKLRKENGNLDSFLTKNINSLWSYCDACVPLIYQYIPSTMKTAHPLEMSGFDNMAWQAPLWTAIDSMLKTLQAPITAQKEYATDIYPLISNSLKYLTDSVKFGKCINYFKEIKQQLINAGSNEFWTLQIDNQLTLINDLRLLKDHYWEAMNLRDSMMAVNLNWLTEVKYAGKKIIVWAHNYHVSKYSGHYPDTFINPGKTMGTWYTSNDAICNRTYIIGFTSYSGTAGRLSEKHYKLDKPKPNSVENWINKDYQFAFLNFSDYNRITNQKPETFYMSGATKGSAYHKSQLAEWSNIYDGVFYIKDMYPCKEKK</sequence>
<keyword evidence="2" id="KW-1185">Reference proteome</keyword>
<dbReference type="Proteomes" id="UP000677244">
    <property type="component" value="Unassembled WGS sequence"/>
</dbReference>
<accession>A0ABS3YND8</accession>
<reference evidence="1 2" key="1">
    <citation type="submission" date="2021-03" db="EMBL/GenBank/DDBJ databases">
        <title>Assistant Professor.</title>
        <authorList>
            <person name="Huq M.A."/>
        </authorList>
    </citation>
    <scope>NUCLEOTIDE SEQUENCE [LARGE SCALE GENOMIC DNA]</scope>
    <source>
        <strain evidence="1 2">MAH-29</strain>
    </source>
</reference>
<comment type="caution">
    <text evidence="1">The sequence shown here is derived from an EMBL/GenBank/DDBJ whole genome shotgun (WGS) entry which is preliminary data.</text>
</comment>
<dbReference type="Gene3D" id="3.40.1660.10">
    <property type="entry name" value="EreA-like (biosynthetic domain)"/>
    <property type="match status" value="2"/>
</dbReference>
<name>A0ABS3YND8_9BACT</name>
<dbReference type="PANTHER" id="PTHR31299">
    <property type="entry name" value="ESTERASE, PUTATIVE (AFU_ORTHOLOGUE AFUA_1G05850)-RELATED"/>
    <property type="match status" value="1"/>
</dbReference>
<dbReference type="Pfam" id="PF05139">
    <property type="entry name" value="Erythro_esteras"/>
    <property type="match status" value="1"/>
</dbReference>
<proteinExistence type="predicted"/>
<dbReference type="RefSeq" id="WP_209137469.1">
    <property type="nucleotide sequence ID" value="NZ_JAGHKO010000001.1"/>
</dbReference>
<dbReference type="InterPro" id="IPR052036">
    <property type="entry name" value="Hydrolase/PRTase-associated"/>
</dbReference>
<evidence type="ECO:0000313" key="1">
    <source>
        <dbReference type="EMBL" id="MBO9199403.1"/>
    </source>
</evidence>
<dbReference type="InterPro" id="IPR007815">
    <property type="entry name" value="Emycin_Estase"/>
</dbReference>
<dbReference type="CDD" id="cd14728">
    <property type="entry name" value="Ere-like"/>
    <property type="match status" value="1"/>
</dbReference>
<organism evidence="1 2">
    <name type="scientific">Niastella soli</name>
    <dbReference type="NCBI Taxonomy" id="2821487"/>
    <lineage>
        <taxon>Bacteria</taxon>
        <taxon>Pseudomonadati</taxon>
        <taxon>Bacteroidota</taxon>
        <taxon>Chitinophagia</taxon>
        <taxon>Chitinophagales</taxon>
        <taxon>Chitinophagaceae</taxon>
        <taxon>Niastella</taxon>
    </lineage>
</organism>
<dbReference type="PANTHER" id="PTHR31299:SF0">
    <property type="entry name" value="ESTERASE, PUTATIVE (AFU_ORTHOLOGUE AFUA_1G05850)-RELATED"/>
    <property type="match status" value="1"/>
</dbReference>